<dbReference type="InterPro" id="IPR018511">
    <property type="entry name" value="Hemolysin-typ_Ca-bd_CS"/>
</dbReference>
<dbReference type="Pfam" id="PF00353">
    <property type="entry name" value="HemolysinCabind"/>
    <property type="match status" value="4"/>
</dbReference>
<keyword evidence="8" id="KW-1185">Reference proteome</keyword>
<name>A0A1H1Y0Q8_9PSED</name>
<dbReference type="RefSeq" id="WP_090351064.1">
    <property type="nucleotide sequence ID" value="NZ_LT629751.1"/>
</dbReference>
<evidence type="ECO:0000256" key="1">
    <source>
        <dbReference type="ARBA" id="ARBA00001913"/>
    </source>
</evidence>
<evidence type="ECO:0000313" key="7">
    <source>
        <dbReference type="EMBL" id="SDT14955.1"/>
    </source>
</evidence>
<evidence type="ECO:0000256" key="5">
    <source>
        <dbReference type="ARBA" id="ARBA00022837"/>
    </source>
</evidence>
<dbReference type="Gene3D" id="2.150.10.10">
    <property type="entry name" value="Serralysin-like metalloprotease, C-terminal"/>
    <property type="match status" value="3"/>
</dbReference>
<evidence type="ECO:0000256" key="3">
    <source>
        <dbReference type="ARBA" id="ARBA00022525"/>
    </source>
</evidence>
<keyword evidence="5" id="KW-0106">Calcium</keyword>
<dbReference type="SUPFAM" id="SSF51120">
    <property type="entry name" value="beta-Roll"/>
    <property type="match status" value="3"/>
</dbReference>
<accession>A0A1H1Y0Q8</accession>
<evidence type="ECO:0000259" key="6">
    <source>
        <dbReference type="Pfam" id="PF08548"/>
    </source>
</evidence>
<gene>
    <name evidence="7" type="ORF">SAMN05216221_3614</name>
</gene>
<comment type="cofactor">
    <cofactor evidence="1">
        <name>Ca(2+)</name>
        <dbReference type="ChEBI" id="CHEBI:29108"/>
    </cofactor>
</comment>
<dbReference type="EMBL" id="LT629751">
    <property type="protein sequence ID" value="SDT14955.1"/>
    <property type="molecule type" value="Genomic_DNA"/>
</dbReference>
<dbReference type="AlphaFoldDB" id="A0A1H1Y0Q8"/>
<reference evidence="8" key="1">
    <citation type="submission" date="2016-10" db="EMBL/GenBank/DDBJ databases">
        <authorList>
            <person name="Varghese N."/>
            <person name="Submissions S."/>
        </authorList>
    </citation>
    <scope>NUCLEOTIDE SEQUENCE [LARGE SCALE GENOMIC DNA]</scope>
    <source>
        <strain evidence="8">KCTC 32247</strain>
    </source>
</reference>
<dbReference type="InterPro" id="IPR013858">
    <property type="entry name" value="Peptidase_M10B_C"/>
</dbReference>
<evidence type="ECO:0000256" key="4">
    <source>
        <dbReference type="ARBA" id="ARBA00022737"/>
    </source>
</evidence>
<sequence>MATFKFNTYLDDLYVESGNWIVTQFSSSQITLEGAEFQIVLTGTSFAVGTSGAPLGTITGVKVYGYDYASGNPATTLVVDGSGLNHSLAGFVSALETGYHGGVDFLLNGNDTLNGSAGDDEMAGFGGNDTLNGGDGDDELFGDSWEWDYDSDSIVAGSDVLNGGNGNDWLDGGAGADSMSGGAGDDVFVVDNAGDKVIEAAGAGARDRVEFNNGQGLLSYTLAANVENLSVFHWMTSGTPSIMTAKGNDLSNKISVDPYGDMGLQEKLYGMGGNDRLFSGNGNDVLDGGTGNDIMLGGFGSDIYYVDSNLDKVLEEIIADPQSSDVDTVVYTVAVAGSTASLGGAVSGLTNSVVLSQIENLNLGLNTTTTTALNGVGSLAANKLIGNAAVNKLYGLAGNDQLYGYDGADQLFGDSGNDILVGGAGKDSLSGGAGNDIFDFNALSETGITNTTWDVITDFVRGQDRIDLSTLDANTATTTNDAFSAVIGSTTAFTAAGQLKVVSGVLYGNTDADSTAEFAIQLTGISSLSTADFIL</sequence>
<dbReference type="PANTHER" id="PTHR38340:SF1">
    <property type="entry name" value="S-LAYER PROTEIN"/>
    <property type="match status" value="1"/>
</dbReference>
<dbReference type="PROSITE" id="PS00330">
    <property type="entry name" value="HEMOLYSIN_CALCIUM"/>
    <property type="match status" value="4"/>
</dbReference>
<organism evidence="7 8">
    <name type="scientific">Pseudomonas oryzae</name>
    <dbReference type="NCBI Taxonomy" id="1392877"/>
    <lineage>
        <taxon>Bacteria</taxon>
        <taxon>Pseudomonadati</taxon>
        <taxon>Pseudomonadota</taxon>
        <taxon>Gammaproteobacteria</taxon>
        <taxon>Pseudomonadales</taxon>
        <taxon>Pseudomonadaceae</taxon>
        <taxon>Pseudomonas</taxon>
    </lineage>
</organism>
<dbReference type="PRINTS" id="PR00313">
    <property type="entry name" value="CABNDNGRPT"/>
</dbReference>
<dbReference type="InterPro" id="IPR001343">
    <property type="entry name" value="Hemolysn_Ca-bd"/>
</dbReference>
<keyword evidence="3" id="KW-0964">Secreted</keyword>
<dbReference type="PANTHER" id="PTHR38340">
    <property type="entry name" value="S-LAYER PROTEIN"/>
    <property type="match status" value="1"/>
</dbReference>
<protein>
    <submittedName>
        <fullName evidence="7">Serralysin</fullName>
    </submittedName>
</protein>
<dbReference type="Pfam" id="PF08548">
    <property type="entry name" value="Peptidase_M10_C"/>
    <property type="match status" value="1"/>
</dbReference>
<keyword evidence="4" id="KW-0677">Repeat</keyword>
<dbReference type="STRING" id="1392877.SAMN05216221_3614"/>
<evidence type="ECO:0000313" key="8">
    <source>
        <dbReference type="Proteomes" id="UP000243359"/>
    </source>
</evidence>
<dbReference type="Proteomes" id="UP000243359">
    <property type="component" value="Chromosome I"/>
</dbReference>
<dbReference type="OrthoDB" id="7329412at2"/>
<proteinExistence type="predicted"/>
<feature type="domain" description="Peptidase M10 serralysin C-terminal" evidence="6">
    <location>
        <begin position="409"/>
        <end position="534"/>
    </location>
</feature>
<dbReference type="InterPro" id="IPR050557">
    <property type="entry name" value="RTX_toxin/Mannuronan_C5-epim"/>
</dbReference>
<dbReference type="GO" id="GO:0005509">
    <property type="term" value="F:calcium ion binding"/>
    <property type="evidence" value="ECO:0007669"/>
    <property type="project" value="InterPro"/>
</dbReference>
<evidence type="ECO:0000256" key="2">
    <source>
        <dbReference type="ARBA" id="ARBA00004613"/>
    </source>
</evidence>
<dbReference type="InterPro" id="IPR011049">
    <property type="entry name" value="Serralysin-like_metalloprot_C"/>
</dbReference>
<dbReference type="GO" id="GO:0005615">
    <property type="term" value="C:extracellular space"/>
    <property type="evidence" value="ECO:0007669"/>
    <property type="project" value="InterPro"/>
</dbReference>
<comment type="subcellular location">
    <subcellularLocation>
        <location evidence="2">Secreted</location>
    </subcellularLocation>
</comment>